<protein>
    <recommendedName>
        <fullName evidence="1">Putative Flp pilus-assembly TadG-like N-terminal domain-containing protein</fullName>
    </recommendedName>
</protein>
<dbReference type="Pfam" id="PF13400">
    <property type="entry name" value="Tad"/>
    <property type="match status" value="1"/>
</dbReference>
<dbReference type="InterPro" id="IPR028087">
    <property type="entry name" value="Tad_N"/>
</dbReference>
<evidence type="ECO:0000313" key="2">
    <source>
        <dbReference type="EMBL" id="MDQ0100888.1"/>
    </source>
</evidence>
<organism evidence="2 3">
    <name type="scientific">Paenarthrobacter nicotinovorans</name>
    <name type="common">Arthrobacter nicotinovorans</name>
    <dbReference type="NCBI Taxonomy" id="29320"/>
    <lineage>
        <taxon>Bacteria</taxon>
        <taxon>Bacillati</taxon>
        <taxon>Actinomycetota</taxon>
        <taxon>Actinomycetes</taxon>
        <taxon>Micrococcales</taxon>
        <taxon>Micrococcaceae</taxon>
        <taxon>Paenarthrobacter</taxon>
    </lineage>
</organism>
<proteinExistence type="predicted"/>
<evidence type="ECO:0000259" key="1">
    <source>
        <dbReference type="Pfam" id="PF13400"/>
    </source>
</evidence>
<dbReference type="Proteomes" id="UP001244563">
    <property type="component" value="Unassembled WGS sequence"/>
</dbReference>
<keyword evidence="3" id="KW-1185">Reference proteome</keyword>
<name>A0ABT9TIV9_PAENI</name>
<feature type="domain" description="Putative Flp pilus-assembly TadG-like N-terminal" evidence="1">
    <location>
        <begin position="1"/>
        <end position="27"/>
    </location>
</feature>
<gene>
    <name evidence="2" type="ORF">J2T10_000507</name>
</gene>
<evidence type="ECO:0000313" key="3">
    <source>
        <dbReference type="Proteomes" id="UP001244563"/>
    </source>
</evidence>
<comment type="caution">
    <text evidence="2">The sequence shown here is derived from an EMBL/GenBank/DDBJ whole genome shotgun (WGS) entry which is preliminary data.</text>
</comment>
<reference evidence="2 3" key="1">
    <citation type="submission" date="2023-07" db="EMBL/GenBank/DDBJ databases">
        <title>Sorghum-associated microbial communities from plants grown in Nebraska, USA.</title>
        <authorList>
            <person name="Schachtman D."/>
        </authorList>
    </citation>
    <scope>NUCLEOTIDE SEQUENCE [LARGE SCALE GENOMIC DNA]</scope>
    <source>
        <strain evidence="2 3">CC523</strain>
    </source>
</reference>
<dbReference type="RefSeq" id="WP_231375205.1">
    <property type="nucleotide sequence ID" value="NZ_JAOTPH010000001.1"/>
</dbReference>
<sequence length="326" mass="33802">MTAFAVDVAMMYSEHAQLQNGADSAAIGIAQACAKSASSSDCAAPSSAATSLAGMNALDGISNAPVASVNLGTGTVDITTQSRNTSGDNHFSLVFARALGIETADIKAESQAKFGGFTASDALPLAFSRCEADPSFTKGLQFFPVHGTTLSDDPKYTCKHKSSSGFELPGGFGWLKDSSSCTVHVDVTNPWIQANEGNDFDSSCTATFSSWETKLKAGKTVEVLIPIFDTACPLKKGTGTNPCSASPYTKSFKIEAFAQISIRGWQLTGGGTTYLTSDAAALSKSLQLKNSDTGLFGTFIKKVSLTEAATLGGPTTYGALGVQLTK</sequence>
<dbReference type="EMBL" id="JAUSSW010000001">
    <property type="protein sequence ID" value="MDQ0100888.1"/>
    <property type="molecule type" value="Genomic_DNA"/>
</dbReference>
<accession>A0ABT9TIV9</accession>